<dbReference type="HAMAP" id="MF_00917">
    <property type="entry name" value="QueE"/>
    <property type="match status" value="1"/>
</dbReference>
<dbReference type="SUPFAM" id="SSF102114">
    <property type="entry name" value="Radical SAM enzymes"/>
    <property type="match status" value="1"/>
</dbReference>
<comment type="function">
    <text evidence="8">Catalyzes the complex heterocyclic radical-mediated conversion of 6-carboxy-5,6,7,8-tetrahydropterin (CPH4) to 7-carboxy-7-deazaguanine (CDG), a step common to the biosynthetic pathways of all 7-deazapurine-containing compounds.</text>
</comment>
<keyword evidence="4 8" id="KW-0460">Magnesium</keyword>
<dbReference type="InterPro" id="IPR024924">
    <property type="entry name" value="7-CO-7-deazaguanine_synth-like"/>
</dbReference>
<proteinExistence type="inferred from homology"/>
<keyword evidence="8" id="KW-0671">Queuosine biosynthesis</keyword>
<keyword evidence="1 8" id="KW-0004">4Fe-4S</keyword>
<comment type="catalytic activity">
    <reaction evidence="8">
        <text>6-carboxy-5,6,7,8-tetrahydropterin + H(+) = 7-carboxy-7-carbaguanine + NH4(+)</text>
        <dbReference type="Rhea" id="RHEA:27974"/>
        <dbReference type="ChEBI" id="CHEBI:15378"/>
        <dbReference type="ChEBI" id="CHEBI:28938"/>
        <dbReference type="ChEBI" id="CHEBI:61032"/>
        <dbReference type="ChEBI" id="CHEBI:61036"/>
        <dbReference type="EC" id="4.3.99.3"/>
    </reaction>
</comment>
<dbReference type="Pfam" id="PF04055">
    <property type="entry name" value="Radical_SAM"/>
    <property type="match status" value="1"/>
</dbReference>
<comment type="subunit">
    <text evidence="8">Homodimer.</text>
</comment>
<dbReference type="InterPro" id="IPR007197">
    <property type="entry name" value="rSAM"/>
</dbReference>
<dbReference type="Gene3D" id="3.20.20.70">
    <property type="entry name" value="Aldolase class I"/>
    <property type="match status" value="1"/>
</dbReference>
<dbReference type="SFLD" id="SFLDS00029">
    <property type="entry name" value="Radical_SAM"/>
    <property type="match status" value="1"/>
</dbReference>
<comment type="cofactor">
    <cofactor evidence="8">
        <name>[4Fe-4S] cluster</name>
        <dbReference type="ChEBI" id="CHEBI:49883"/>
    </cofactor>
    <text evidence="8">Binds 1 [4Fe-4S] cluster. The cluster is coordinated with 3 cysteines and an exchangeable S-adenosyl-L-methionine.</text>
</comment>
<keyword evidence="5 8" id="KW-0408">Iron</keyword>
<feature type="binding site" evidence="8">
    <location>
        <position position="33"/>
    </location>
    <ligand>
        <name>[4Fe-4S] cluster</name>
        <dbReference type="ChEBI" id="CHEBI:49883"/>
        <note>4Fe-4S-S-AdoMet</note>
    </ligand>
</feature>
<keyword evidence="2 8" id="KW-0949">S-adenosyl-L-methionine</keyword>
<reference evidence="10" key="1">
    <citation type="submission" date="2023-07" db="EMBL/GenBank/DDBJ databases">
        <title>The genome sequence of Rhodocytophaga aerolata KACC 12507.</title>
        <authorList>
            <person name="Zhang X."/>
        </authorList>
    </citation>
    <scope>NUCLEOTIDE SEQUENCE</scope>
    <source>
        <strain evidence="10">KACC 12507</strain>
    </source>
</reference>
<evidence type="ECO:0000256" key="1">
    <source>
        <dbReference type="ARBA" id="ARBA00022485"/>
    </source>
</evidence>
<feature type="binding site" evidence="8">
    <location>
        <begin position="32"/>
        <end position="34"/>
    </location>
    <ligand>
        <name>S-adenosyl-L-methionine</name>
        <dbReference type="ChEBI" id="CHEBI:59789"/>
    </ligand>
</feature>
<gene>
    <name evidence="8" type="primary">queE</name>
    <name evidence="10" type="ORF">Q0590_30400</name>
</gene>
<comment type="caution">
    <text evidence="8">Lacks conserved residue(s) required for the propagation of feature annotation.</text>
</comment>
<evidence type="ECO:0000313" key="10">
    <source>
        <dbReference type="EMBL" id="MDO1450623.1"/>
    </source>
</evidence>
<comment type="similarity">
    <text evidence="8">Belongs to the radical SAM superfamily. 7-carboxy-7-deazaguanine synthase family.</text>
</comment>
<dbReference type="InterPro" id="IPR013785">
    <property type="entry name" value="Aldolase_TIM"/>
</dbReference>
<dbReference type="EC" id="4.3.99.3" evidence="8"/>
<evidence type="ECO:0000313" key="11">
    <source>
        <dbReference type="Proteomes" id="UP001168528"/>
    </source>
</evidence>
<evidence type="ECO:0000256" key="4">
    <source>
        <dbReference type="ARBA" id="ARBA00022842"/>
    </source>
</evidence>
<dbReference type="RefSeq" id="WP_302041424.1">
    <property type="nucleotide sequence ID" value="NZ_JAUKPO010000033.1"/>
</dbReference>
<keyword evidence="6 8" id="KW-0411">Iron-sulfur</keyword>
<organism evidence="10 11">
    <name type="scientific">Rhodocytophaga aerolata</name>
    <dbReference type="NCBI Taxonomy" id="455078"/>
    <lineage>
        <taxon>Bacteria</taxon>
        <taxon>Pseudomonadati</taxon>
        <taxon>Bacteroidota</taxon>
        <taxon>Cytophagia</taxon>
        <taxon>Cytophagales</taxon>
        <taxon>Rhodocytophagaceae</taxon>
        <taxon>Rhodocytophaga</taxon>
    </lineage>
</organism>
<comment type="cofactor">
    <cofactor evidence="8">
        <name>S-adenosyl-L-methionine</name>
        <dbReference type="ChEBI" id="CHEBI:59789"/>
    </cofactor>
    <text evidence="8">Binds 1 S-adenosyl-L-methionine per subunit.</text>
</comment>
<feature type="binding site" evidence="8">
    <location>
        <begin position="7"/>
        <end position="9"/>
    </location>
    <ligand>
        <name>substrate</name>
    </ligand>
</feature>
<comment type="caution">
    <text evidence="10">The sequence shown here is derived from an EMBL/GenBank/DDBJ whole genome shotgun (WGS) entry which is preliminary data.</text>
</comment>
<evidence type="ECO:0000259" key="9">
    <source>
        <dbReference type="PROSITE" id="PS51918"/>
    </source>
</evidence>
<dbReference type="PANTHER" id="PTHR42836">
    <property type="entry name" value="7-CARBOXY-7-DEAZAGUANINE SYNTHASE"/>
    <property type="match status" value="1"/>
</dbReference>
<evidence type="ECO:0000256" key="7">
    <source>
        <dbReference type="ARBA" id="ARBA00023239"/>
    </source>
</evidence>
<dbReference type="EMBL" id="JAUKPO010000033">
    <property type="protein sequence ID" value="MDO1450623.1"/>
    <property type="molecule type" value="Genomic_DNA"/>
</dbReference>
<keyword evidence="3 8" id="KW-0479">Metal-binding</keyword>
<feature type="binding site" evidence="8">
    <location>
        <position position="69"/>
    </location>
    <ligand>
        <name>S-adenosyl-L-methionine</name>
        <dbReference type="ChEBI" id="CHEBI:59789"/>
    </ligand>
</feature>
<feature type="binding site" evidence="8">
    <location>
        <position position="193"/>
    </location>
    <ligand>
        <name>substrate</name>
    </ligand>
</feature>
<sequence>MEAFYTIQGEGFYQGNAAYFIRLGGCDVGCHWCDVKESWDMDAHPKVEIKQIVEEAAKYPGRMAVVTGGEPLMHNLDLLCETLHTYGFRNNIETSGAYPLSGKWDWICFSPKKFKVPHQGIYAQAHELKVIIYNKSDFAWAEDFADRMNPACKLFLQPEWSRSKEMLPLIVEYIKSNPKWEVSLQIHKYMNIP</sequence>
<feature type="binding site" evidence="8">
    <location>
        <position position="30"/>
    </location>
    <ligand>
        <name>[4Fe-4S] cluster</name>
        <dbReference type="ChEBI" id="CHEBI:49883"/>
        <note>4Fe-4S-S-AdoMet</note>
    </ligand>
</feature>
<feature type="binding site" evidence="8">
    <location>
        <begin position="110"/>
        <end position="112"/>
    </location>
    <ligand>
        <name>S-adenosyl-L-methionine</name>
        <dbReference type="ChEBI" id="CHEBI:59789"/>
    </ligand>
</feature>
<feature type="binding site" evidence="8">
    <location>
        <position position="67"/>
    </location>
    <ligand>
        <name>substrate</name>
    </ligand>
</feature>
<evidence type="ECO:0000256" key="5">
    <source>
        <dbReference type="ARBA" id="ARBA00023004"/>
    </source>
</evidence>
<comment type="cofactor">
    <cofactor evidence="8">
        <name>Mg(2+)</name>
        <dbReference type="ChEBI" id="CHEBI:18420"/>
    </cofactor>
</comment>
<dbReference type="PANTHER" id="PTHR42836:SF1">
    <property type="entry name" value="7-CARBOXY-7-DEAZAGUANINE SYNTHASE"/>
    <property type="match status" value="1"/>
</dbReference>
<name>A0ABT8RHH7_9BACT</name>
<dbReference type="InterPro" id="IPR058240">
    <property type="entry name" value="rSAM_sf"/>
</dbReference>
<evidence type="ECO:0000256" key="2">
    <source>
        <dbReference type="ARBA" id="ARBA00022691"/>
    </source>
</evidence>
<dbReference type="PIRSF" id="PIRSF000370">
    <property type="entry name" value="QueE"/>
    <property type="match status" value="1"/>
</dbReference>
<dbReference type="PROSITE" id="PS51918">
    <property type="entry name" value="RADICAL_SAM"/>
    <property type="match status" value="1"/>
</dbReference>
<feature type="binding site" evidence="8">
    <location>
        <position position="26"/>
    </location>
    <ligand>
        <name>[4Fe-4S] cluster</name>
        <dbReference type="ChEBI" id="CHEBI:49883"/>
        <note>4Fe-4S-S-AdoMet</note>
    </ligand>
</feature>
<protein>
    <recommendedName>
        <fullName evidence="8">7-carboxy-7-deazaguanine synthase</fullName>
        <shortName evidence="8">CDG synthase</shortName>
        <ecNumber evidence="8">4.3.99.3</ecNumber>
    </recommendedName>
    <alternativeName>
        <fullName evidence="8">Queuosine biosynthesis protein QueE</fullName>
    </alternativeName>
</protein>
<evidence type="ECO:0000256" key="8">
    <source>
        <dbReference type="HAMAP-Rule" id="MF_00917"/>
    </source>
</evidence>
<accession>A0ABT8RHH7</accession>
<evidence type="ECO:0000256" key="3">
    <source>
        <dbReference type="ARBA" id="ARBA00022723"/>
    </source>
</evidence>
<keyword evidence="11" id="KW-1185">Reference proteome</keyword>
<feature type="binding site" evidence="8">
    <location>
        <position position="22"/>
    </location>
    <ligand>
        <name>substrate</name>
    </ligand>
</feature>
<keyword evidence="7 8" id="KW-0456">Lyase</keyword>
<dbReference type="Proteomes" id="UP001168528">
    <property type="component" value="Unassembled WGS sequence"/>
</dbReference>
<evidence type="ECO:0000256" key="6">
    <source>
        <dbReference type="ARBA" id="ARBA00023014"/>
    </source>
</evidence>
<feature type="domain" description="Radical SAM core" evidence="9">
    <location>
        <begin position="13"/>
        <end position="193"/>
    </location>
</feature>
<comment type="pathway">
    <text evidence="8">Purine metabolism; 7-cyano-7-deazaguanine biosynthesis.</text>
</comment>